<dbReference type="Proteomes" id="UP001190926">
    <property type="component" value="Unassembled WGS sequence"/>
</dbReference>
<evidence type="ECO:0000259" key="8">
    <source>
        <dbReference type="PROSITE" id="PS51369"/>
    </source>
</evidence>
<evidence type="ECO:0000256" key="1">
    <source>
        <dbReference type="ARBA" id="ARBA00004123"/>
    </source>
</evidence>
<proteinExistence type="predicted"/>
<reference evidence="10 11" key="1">
    <citation type="journal article" date="2021" name="Nat. Commun.">
        <title>Incipient diploidization of the medicinal plant Perilla within 10,000 years.</title>
        <authorList>
            <person name="Zhang Y."/>
            <person name="Shen Q."/>
            <person name="Leng L."/>
            <person name="Zhang D."/>
            <person name="Chen S."/>
            <person name="Shi Y."/>
            <person name="Ning Z."/>
            <person name="Chen S."/>
        </authorList>
    </citation>
    <scope>NUCLEOTIDE SEQUENCE [LARGE SCALE GENOMIC DNA]</scope>
    <source>
        <strain evidence="11">cv. PC099</strain>
    </source>
</reference>
<feature type="compositionally biased region" description="Polar residues" evidence="7">
    <location>
        <begin position="147"/>
        <end position="161"/>
    </location>
</feature>
<keyword evidence="3" id="KW-0805">Transcription regulation</keyword>
<evidence type="ECO:0000313" key="11">
    <source>
        <dbReference type="Proteomes" id="UP001190926"/>
    </source>
</evidence>
<gene>
    <name evidence="10" type="ORF">C2S53_007444</name>
</gene>
<keyword evidence="6" id="KW-0539">Nucleus</keyword>
<dbReference type="GO" id="GO:0003700">
    <property type="term" value="F:DNA-binding transcription factor activity"/>
    <property type="evidence" value="ECO:0007669"/>
    <property type="project" value="InterPro"/>
</dbReference>
<dbReference type="InterPro" id="IPR017887">
    <property type="entry name" value="TF_TCP_subgr"/>
</dbReference>
<evidence type="ECO:0000313" key="10">
    <source>
        <dbReference type="EMBL" id="KAH6832166.1"/>
    </source>
</evidence>
<dbReference type="InterPro" id="IPR017888">
    <property type="entry name" value="CYC/TB1_R_domain"/>
</dbReference>
<protein>
    <submittedName>
        <fullName evidence="10">Uncharacterized protein</fullName>
    </submittedName>
</protein>
<sequence length="352" mass="38954">MFSRNTYLIPSSHHHPRPTTSVFDLDGVEVLLHQQQQHHHHQQHPGVYLDNNATFFHNGGGLNGGDQPCSSSGVVHHEPKAAAAAKKDRHSKIHTAQGPRDRRVRLSIGIARKFFDLQEMLGFDKPSKTLDWLLTKSKEAIEELLQQTKQKATASGSSPSDDQCEQLDFEGGSADSRRRHNKAAAAAGKEPHQQQQQQAKESRAKARARARERTLEKMCFKQLGGGGGGGATTHNASDLNVNELEFLQLSAAGAGKTTTATTTTTRTGFPHHLPLSNESDLIEESIFIKRKSKNPSSSVLGFQQNLVFSRDLNSNHMIPSSANYSNENWDVFGFSSQSNLHAIFDQHRFINR</sequence>
<dbReference type="GO" id="GO:2000032">
    <property type="term" value="P:regulation of secondary shoot formation"/>
    <property type="evidence" value="ECO:0007669"/>
    <property type="project" value="TreeGrafter"/>
</dbReference>
<dbReference type="PANTHER" id="PTHR31072">
    <property type="entry name" value="TRANSCRIPTION FACTOR TCP4-RELATED"/>
    <property type="match status" value="1"/>
</dbReference>
<evidence type="ECO:0000256" key="4">
    <source>
        <dbReference type="ARBA" id="ARBA00023125"/>
    </source>
</evidence>
<dbReference type="GO" id="GO:0043565">
    <property type="term" value="F:sequence-specific DNA binding"/>
    <property type="evidence" value="ECO:0007669"/>
    <property type="project" value="TreeGrafter"/>
</dbReference>
<evidence type="ECO:0000256" key="3">
    <source>
        <dbReference type="ARBA" id="ARBA00023015"/>
    </source>
</evidence>
<dbReference type="PANTHER" id="PTHR31072:SF224">
    <property type="entry name" value="TRANSCRIPTION FACTOR TCP1"/>
    <property type="match status" value="1"/>
</dbReference>
<dbReference type="InterPro" id="IPR005333">
    <property type="entry name" value="Transcription_factor_TCP"/>
</dbReference>
<feature type="domain" description="R" evidence="9">
    <location>
        <begin position="200"/>
        <end position="217"/>
    </location>
</feature>
<organism evidence="10 11">
    <name type="scientific">Perilla frutescens var. hirtella</name>
    <name type="common">Perilla citriodora</name>
    <name type="synonym">Perilla setoyensis</name>
    <dbReference type="NCBI Taxonomy" id="608512"/>
    <lineage>
        <taxon>Eukaryota</taxon>
        <taxon>Viridiplantae</taxon>
        <taxon>Streptophyta</taxon>
        <taxon>Embryophyta</taxon>
        <taxon>Tracheophyta</taxon>
        <taxon>Spermatophyta</taxon>
        <taxon>Magnoliopsida</taxon>
        <taxon>eudicotyledons</taxon>
        <taxon>Gunneridae</taxon>
        <taxon>Pentapetalae</taxon>
        <taxon>asterids</taxon>
        <taxon>lamiids</taxon>
        <taxon>Lamiales</taxon>
        <taxon>Lamiaceae</taxon>
        <taxon>Nepetoideae</taxon>
        <taxon>Elsholtzieae</taxon>
        <taxon>Perilla</taxon>
    </lineage>
</organism>
<feature type="region of interest" description="Disordered" evidence="7">
    <location>
        <begin position="1"/>
        <end position="20"/>
    </location>
</feature>
<evidence type="ECO:0000256" key="5">
    <source>
        <dbReference type="ARBA" id="ARBA00023163"/>
    </source>
</evidence>
<accession>A0AAD4PAE6</accession>
<feature type="domain" description="TCP" evidence="8">
    <location>
        <begin position="86"/>
        <end position="144"/>
    </location>
</feature>
<dbReference type="GO" id="GO:0005634">
    <property type="term" value="C:nucleus"/>
    <property type="evidence" value="ECO:0007669"/>
    <property type="project" value="UniProtKB-SubCell"/>
</dbReference>
<evidence type="ECO:0000256" key="6">
    <source>
        <dbReference type="ARBA" id="ARBA00023242"/>
    </source>
</evidence>
<keyword evidence="5" id="KW-0804">Transcription</keyword>
<feature type="region of interest" description="Disordered" evidence="7">
    <location>
        <begin position="147"/>
        <end position="209"/>
    </location>
</feature>
<comment type="subcellular location">
    <subcellularLocation>
        <location evidence="1">Nucleus</location>
    </subcellularLocation>
</comment>
<keyword evidence="11" id="KW-1185">Reference proteome</keyword>
<dbReference type="PROSITE" id="PS51370">
    <property type="entry name" value="R"/>
    <property type="match status" value="1"/>
</dbReference>
<comment type="caution">
    <text evidence="10">The sequence shown here is derived from an EMBL/GenBank/DDBJ whole genome shotgun (WGS) entry which is preliminary data.</text>
</comment>
<dbReference type="Pfam" id="PF03634">
    <property type="entry name" value="TCP"/>
    <property type="match status" value="1"/>
</dbReference>
<dbReference type="AlphaFoldDB" id="A0AAD4PAE6"/>
<keyword evidence="4" id="KW-0238">DNA-binding</keyword>
<evidence type="ECO:0000256" key="2">
    <source>
        <dbReference type="ARBA" id="ARBA00022473"/>
    </source>
</evidence>
<dbReference type="PROSITE" id="PS51369">
    <property type="entry name" value="TCP"/>
    <property type="match status" value="1"/>
</dbReference>
<keyword evidence="2" id="KW-0217">Developmental protein</keyword>
<dbReference type="EMBL" id="SDAM02000073">
    <property type="protein sequence ID" value="KAH6832166.1"/>
    <property type="molecule type" value="Genomic_DNA"/>
</dbReference>
<evidence type="ECO:0000256" key="7">
    <source>
        <dbReference type="SAM" id="MobiDB-lite"/>
    </source>
</evidence>
<feature type="compositionally biased region" description="Basic and acidic residues" evidence="7">
    <location>
        <begin position="200"/>
        <end position="209"/>
    </location>
</feature>
<evidence type="ECO:0000259" key="9">
    <source>
        <dbReference type="PROSITE" id="PS51370"/>
    </source>
</evidence>
<name>A0AAD4PAE6_PERFH</name>